<keyword evidence="3 6" id="KW-1133">Transmembrane helix</keyword>
<evidence type="ECO:0000256" key="4">
    <source>
        <dbReference type="ARBA" id="ARBA00023136"/>
    </source>
</evidence>
<evidence type="ECO:0000256" key="2">
    <source>
        <dbReference type="ARBA" id="ARBA00022692"/>
    </source>
</evidence>
<keyword evidence="7" id="KW-0969">Cilium</keyword>
<dbReference type="PANTHER" id="PTHR30168:SF0">
    <property type="entry name" value="INNER MEMBRANE PROTEIN"/>
    <property type="match status" value="1"/>
</dbReference>
<feature type="region of interest" description="Disordered" evidence="5">
    <location>
        <begin position="1"/>
        <end position="29"/>
    </location>
</feature>
<feature type="compositionally biased region" description="Basic and acidic residues" evidence="5">
    <location>
        <begin position="1"/>
        <end position="18"/>
    </location>
</feature>
<dbReference type="PANTHER" id="PTHR30168">
    <property type="entry name" value="PUTATIVE MEMBRANE PROTEIN YPFJ"/>
    <property type="match status" value="1"/>
</dbReference>
<dbReference type="Proteomes" id="UP000219972">
    <property type="component" value="Unassembled WGS sequence"/>
</dbReference>
<accession>A0ABX4JE15</accession>
<evidence type="ECO:0000256" key="5">
    <source>
        <dbReference type="SAM" id="MobiDB-lite"/>
    </source>
</evidence>
<evidence type="ECO:0000256" key="3">
    <source>
        <dbReference type="ARBA" id="ARBA00022989"/>
    </source>
</evidence>
<keyword evidence="8" id="KW-1185">Reference proteome</keyword>
<organism evidence="7 8">
    <name type="scientific">Rhizobium anhuiense</name>
    <dbReference type="NCBI Taxonomy" id="1184720"/>
    <lineage>
        <taxon>Bacteria</taxon>
        <taxon>Pseudomonadati</taxon>
        <taxon>Pseudomonadota</taxon>
        <taxon>Alphaproteobacteria</taxon>
        <taxon>Hyphomicrobiales</taxon>
        <taxon>Rhizobiaceae</taxon>
        <taxon>Rhizobium/Agrobacterium group</taxon>
        <taxon>Rhizobium</taxon>
    </lineage>
</organism>
<comment type="subcellular location">
    <subcellularLocation>
        <location evidence="1">Membrane</location>
        <topology evidence="1">Single-pass membrane protein</topology>
    </subcellularLocation>
</comment>
<sequence length="306" mass="33280">MEWRGRRQSDNVEDRRGDPGGGGFGRGGGFNFPSGGGVRRAGGGLSIGTIIFLVVIYFIFKMMGIDLLQVLDTGGVTTGPGYEQSQSDGTRTPANDEMTAFMRTVLAETEDTWQGIFQAQGQNYEEPRLVLFSGSTASACGSASSATGPFYCPGDHKVYLDTEFFQELSDRFGASGDFAEAYVVAHEVGHHVQNLLGILPKFNQARQRMSEEEANKMSVRVELQADCFAGIWGKYTQQKGLLESGDLEEALNAAQQIGDDTLQKRSQGYVVPESFNHGTSAQRVKWFKRGFDSGQLSACDTFSGPI</sequence>
<keyword evidence="7" id="KW-0966">Cell projection</keyword>
<evidence type="ECO:0000256" key="1">
    <source>
        <dbReference type="ARBA" id="ARBA00004167"/>
    </source>
</evidence>
<gene>
    <name evidence="7" type="ORF">CO662_01340</name>
</gene>
<dbReference type="Pfam" id="PF04228">
    <property type="entry name" value="Zn_peptidase"/>
    <property type="match status" value="1"/>
</dbReference>
<dbReference type="InterPro" id="IPR007343">
    <property type="entry name" value="Uncharacterised_pept_Zn_put"/>
</dbReference>
<dbReference type="EMBL" id="NWSL01000001">
    <property type="protein sequence ID" value="PDS53515.1"/>
    <property type="molecule type" value="Genomic_DNA"/>
</dbReference>
<evidence type="ECO:0000313" key="8">
    <source>
        <dbReference type="Proteomes" id="UP000219972"/>
    </source>
</evidence>
<keyword evidence="7" id="KW-0282">Flagellum</keyword>
<feature type="compositionally biased region" description="Gly residues" evidence="5">
    <location>
        <begin position="19"/>
        <end position="29"/>
    </location>
</feature>
<keyword evidence="2 6" id="KW-0812">Transmembrane</keyword>
<protein>
    <submittedName>
        <fullName evidence="7">Flagellar biosynthesis protein FlgM</fullName>
    </submittedName>
</protein>
<evidence type="ECO:0000313" key="7">
    <source>
        <dbReference type="EMBL" id="PDS53515.1"/>
    </source>
</evidence>
<name>A0ABX4JE15_9HYPH</name>
<keyword evidence="4 6" id="KW-0472">Membrane</keyword>
<reference evidence="7 8" key="1">
    <citation type="submission" date="2017-09" db="EMBL/GenBank/DDBJ databases">
        <title>Comparative genomics of rhizobia isolated from Phaseolus vulgaris in China.</title>
        <authorList>
            <person name="Tong W."/>
        </authorList>
    </citation>
    <scope>NUCLEOTIDE SEQUENCE [LARGE SCALE GENOMIC DNA]</scope>
    <source>
        <strain evidence="7 8">Y27</strain>
    </source>
</reference>
<dbReference type="RefSeq" id="WP_097542108.1">
    <property type="nucleotide sequence ID" value="NZ_NWSK01000001.1"/>
</dbReference>
<feature type="transmembrane region" description="Helical" evidence="6">
    <location>
        <begin position="41"/>
        <end position="60"/>
    </location>
</feature>
<proteinExistence type="predicted"/>
<evidence type="ECO:0000256" key="6">
    <source>
        <dbReference type="SAM" id="Phobius"/>
    </source>
</evidence>
<comment type="caution">
    <text evidence="7">The sequence shown here is derived from an EMBL/GenBank/DDBJ whole genome shotgun (WGS) entry which is preliminary data.</text>
</comment>